<dbReference type="Proteomes" id="UP000838412">
    <property type="component" value="Chromosome 13"/>
</dbReference>
<feature type="compositionally biased region" description="Basic and acidic residues" evidence="1">
    <location>
        <begin position="418"/>
        <end position="438"/>
    </location>
</feature>
<evidence type="ECO:0000313" key="2">
    <source>
        <dbReference type="EMBL" id="CAH1242679.1"/>
    </source>
</evidence>
<protein>
    <submittedName>
        <fullName evidence="2">Hypp6946 protein</fullName>
    </submittedName>
</protein>
<dbReference type="PANTHER" id="PTHR47160:SF10">
    <property type="entry name" value="MULE TRANSPOSASE DOMAIN-CONTAINING PROTEIN"/>
    <property type="match status" value="1"/>
</dbReference>
<sequence>MDRATGTEETVEQIDSFHMDGLVLMPHIQTEVRTNAVEDIFRSANTIAQETMLANVDKTAPNPGKIRPSISNRLNHEHIPEGFLRADVWVSTWGVGRHLVFDSEQQLGLLGKNWYCDGTLFVVRSPFSQLFSALCFIKQDEDYKQVPLIFVLMSRGEKEDCKKPACYQKAGTYEFIRKLMVLQFRPSEHIRGAFEELRGQTDYQLLLQQTDYMGAEWLTNSVWTGDEWSVYTMVRAQLVQLLLTDAFLVKLCPSMKLLASELSQYSPHPFSQEEVDTVLSQMRAGKAPGLDVEQWRLPNVFEHLILFCNDALAGHRPSEWGLSGIVPIPKKGNFPLPDNYRGISLTQVAAKANNRLLLNRVRTTDPEIQEQTLRAMERDQGAVMLTATQQQEPPRRPTSVEMEAVARQLVQKYPTLGRKHEDPKDAHVDQKSKQDDSPQRGTSGEAKKDELRRYVAPDDQDFLKRLKEKLPKEAESLIHFGIYKGLHKSTSMGEWVPGKKLRKALRLLPQMFKDPKNKPPAPLRDMLLVMLKENDSVDVEASHYKRTAFLAVKQMEDNISNLRVYVVVNGKALTTYRSLVDGFVCLVGALCCFQQPHACSITPAMVFIEHHILKDAKVNKKDRESAAFKKAYEDYNKFMKRDE</sequence>
<dbReference type="EMBL" id="OV696698">
    <property type="protein sequence ID" value="CAH1242679.1"/>
    <property type="molecule type" value="Genomic_DNA"/>
</dbReference>
<evidence type="ECO:0000256" key="1">
    <source>
        <dbReference type="SAM" id="MobiDB-lite"/>
    </source>
</evidence>
<accession>A0A8J9YVQ7</accession>
<name>A0A8J9YVQ7_BRALA</name>
<reference evidence="2" key="1">
    <citation type="submission" date="2022-01" db="EMBL/GenBank/DDBJ databases">
        <authorList>
            <person name="Braso-Vives M."/>
        </authorList>
    </citation>
    <scope>NUCLEOTIDE SEQUENCE</scope>
</reference>
<organism evidence="2 3">
    <name type="scientific">Branchiostoma lanceolatum</name>
    <name type="common">Common lancelet</name>
    <name type="synonym">Amphioxus lanceolatum</name>
    <dbReference type="NCBI Taxonomy" id="7740"/>
    <lineage>
        <taxon>Eukaryota</taxon>
        <taxon>Metazoa</taxon>
        <taxon>Chordata</taxon>
        <taxon>Cephalochordata</taxon>
        <taxon>Leptocardii</taxon>
        <taxon>Amphioxiformes</taxon>
        <taxon>Branchiostomatidae</taxon>
        <taxon>Branchiostoma</taxon>
    </lineage>
</organism>
<evidence type="ECO:0000313" key="3">
    <source>
        <dbReference type="Proteomes" id="UP000838412"/>
    </source>
</evidence>
<keyword evidence="3" id="KW-1185">Reference proteome</keyword>
<gene>
    <name evidence="2" type="primary">Hypp6946</name>
    <name evidence="2" type="ORF">BLAG_LOCUS5950</name>
</gene>
<feature type="region of interest" description="Disordered" evidence="1">
    <location>
        <begin position="413"/>
        <end position="454"/>
    </location>
</feature>
<dbReference type="AlphaFoldDB" id="A0A8J9YVQ7"/>
<proteinExistence type="predicted"/>
<dbReference type="PANTHER" id="PTHR47160">
    <property type="entry name" value="PUTATIVE-RELATED"/>
    <property type="match status" value="1"/>
</dbReference>
<dbReference type="OrthoDB" id="8962263at2759"/>
<feature type="compositionally biased region" description="Basic and acidic residues" evidence="1">
    <location>
        <begin position="445"/>
        <end position="454"/>
    </location>
</feature>